<dbReference type="eggNOG" id="KOG0278">
    <property type="taxonomic scope" value="Eukaryota"/>
</dbReference>
<dbReference type="PANTHER" id="PTHR19877:SF13">
    <property type="entry name" value="SERINE-THREONINE KINASE RECEPTOR-ASSOCIATED PROTEIN"/>
    <property type="match status" value="1"/>
</dbReference>
<dbReference type="InterPro" id="IPR036322">
    <property type="entry name" value="WD40_repeat_dom_sf"/>
</dbReference>
<evidence type="ECO:0000256" key="6">
    <source>
        <dbReference type="ARBA" id="ARBA00040390"/>
    </source>
</evidence>
<dbReference type="EMBL" id="KZ857325">
    <property type="protein sequence ID" value="RDW28545.1"/>
    <property type="molecule type" value="Genomic_DNA"/>
</dbReference>
<dbReference type="SUPFAM" id="SSF50978">
    <property type="entry name" value="WD40 repeat-like"/>
    <property type="match status" value="1"/>
</dbReference>
<dbReference type="GO" id="GO:0003723">
    <property type="term" value="F:RNA binding"/>
    <property type="evidence" value="ECO:0007669"/>
    <property type="project" value="TreeGrafter"/>
</dbReference>
<dbReference type="Proteomes" id="UP000256601">
    <property type="component" value="Unassembled WGS sequence"/>
</dbReference>
<dbReference type="GeneID" id="2908375"/>
<sequence>MTTLKALPLTCSGHSRPVTHVSFGEIENRPFLISACKDALPILRNGATGDWIGTYLGHKGSTWCSRMSQGGDRDSTLVCTASADFTCKIWRAATGEELHSIEHPHIVRSCCFSQSGKLLATSCQDGHVRVYQLKDDKYQQTHCIKTMSKTVLWVQDASEPLLIVCTSKGIEWWSVKDTSEPMLKGQVSLGDTPGPFEISGGLLVGPAGNQVYVLDSLTREVLKCHKLDYNVSAVAVSPDRDVFQTGNSGDTWVRVHRYETGELVDTWKGHHGPVHTVAYSPNGDISATGSEDGTVRLWKIRDGPFGLWR</sequence>
<dbReference type="EMBL" id="CP017558">
    <property type="protein sequence ID" value="AOW06828.1"/>
    <property type="molecule type" value="Genomic_DNA"/>
</dbReference>
<feature type="repeat" description="WD" evidence="7">
    <location>
        <begin position="100"/>
        <end position="141"/>
    </location>
</feature>
<reference evidence="9 11" key="2">
    <citation type="submission" date="2018-07" db="EMBL/GenBank/DDBJ databases">
        <title>Draft Genome Assemblies for Five Robust Yarrowia lipolytica Strains Exhibiting High Lipid Production and Pentose Sugar Utilization and Sugar Alcohol Secretion from Undetoxified Lignocellulosic Biomass Hydrolysates.</title>
        <authorList>
            <consortium name="DOE Joint Genome Institute"/>
            <person name="Walker C."/>
            <person name="Ryu S."/>
            <person name="Na H."/>
            <person name="Zane M."/>
            <person name="LaButti K."/>
            <person name="Lipzen A."/>
            <person name="Haridas S."/>
            <person name="Barry K."/>
            <person name="Grigoriev I.V."/>
            <person name="Quarterman J."/>
            <person name="Slininger P."/>
            <person name="Dien B."/>
            <person name="Trinh C.T."/>
        </authorList>
    </citation>
    <scope>NUCLEOTIDE SEQUENCE [LARGE SCALE GENOMIC DNA]</scope>
    <source>
        <strain evidence="9 11">YB392</strain>
    </source>
</reference>
<organism evidence="8 10">
    <name type="scientific">Yarrowia lipolytica</name>
    <name type="common">Candida lipolytica</name>
    <dbReference type="NCBI Taxonomy" id="4952"/>
    <lineage>
        <taxon>Eukaryota</taxon>
        <taxon>Fungi</taxon>
        <taxon>Dikarya</taxon>
        <taxon>Ascomycota</taxon>
        <taxon>Saccharomycotina</taxon>
        <taxon>Dipodascomycetes</taxon>
        <taxon>Dipodascales</taxon>
        <taxon>Dipodascales incertae sedis</taxon>
        <taxon>Yarrowia</taxon>
    </lineage>
</organism>
<comment type="similarity">
    <text evidence="5">Belongs to the WD repeat STRAP family.</text>
</comment>
<proteinExistence type="inferred from homology"/>
<dbReference type="AlphaFoldDB" id="A0A1D8NMI3"/>
<evidence type="ECO:0000256" key="2">
    <source>
        <dbReference type="ARBA" id="ARBA00022664"/>
    </source>
</evidence>
<dbReference type="PROSITE" id="PS50082">
    <property type="entry name" value="WD_REPEATS_2"/>
    <property type="match status" value="2"/>
</dbReference>
<dbReference type="OMA" id="DGFYGLW"/>
<evidence type="ECO:0000256" key="3">
    <source>
        <dbReference type="ARBA" id="ARBA00022737"/>
    </source>
</evidence>
<dbReference type="Gene3D" id="2.130.10.10">
    <property type="entry name" value="YVTN repeat-like/Quinoprotein amine dehydrogenase"/>
    <property type="match status" value="1"/>
</dbReference>
<keyword evidence="4" id="KW-0508">mRNA splicing</keyword>
<dbReference type="InterPro" id="IPR015943">
    <property type="entry name" value="WD40/YVTN_repeat-like_dom_sf"/>
</dbReference>
<keyword evidence="1 7" id="KW-0853">WD repeat</keyword>
<evidence type="ECO:0000256" key="5">
    <source>
        <dbReference type="ARBA" id="ARBA00038394"/>
    </source>
</evidence>
<dbReference type="Proteomes" id="UP000182444">
    <property type="component" value="Chromosome 1F"/>
</dbReference>
<dbReference type="SMART" id="SM00320">
    <property type="entry name" value="WD40"/>
    <property type="match status" value="5"/>
</dbReference>
<feature type="repeat" description="WD" evidence="7">
    <location>
        <begin position="267"/>
        <end position="303"/>
    </location>
</feature>
<accession>A0A1D8NMI3</accession>
<dbReference type="VEuPathDB" id="FungiDB:YALI1_F11261g"/>
<evidence type="ECO:0000313" key="9">
    <source>
        <dbReference type="EMBL" id="RDW28545.1"/>
    </source>
</evidence>
<evidence type="ECO:0000256" key="1">
    <source>
        <dbReference type="ARBA" id="ARBA00022574"/>
    </source>
</evidence>
<dbReference type="PROSITE" id="PS50294">
    <property type="entry name" value="WD_REPEATS_REGION"/>
    <property type="match status" value="1"/>
</dbReference>
<evidence type="ECO:0000256" key="4">
    <source>
        <dbReference type="ARBA" id="ARBA00023187"/>
    </source>
</evidence>
<dbReference type="Pfam" id="PF00400">
    <property type="entry name" value="WD40"/>
    <property type="match status" value="3"/>
</dbReference>
<dbReference type="GO" id="GO:0032797">
    <property type="term" value="C:SMN complex"/>
    <property type="evidence" value="ECO:0007669"/>
    <property type="project" value="TreeGrafter"/>
</dbReference>
<dbReference type="KEGG" id="yli:2908375"/>
<evidence type="ECO:0000313" key="10">
    <source>
        <dbReference type="Proteomes" id="UP000182444"/>
    </source>
</evidence>
<evidence type="ECO:0000313" key="11">
    <source>
        <dbReference type="Proteomes" id="UP000256601"/>
    </source>
</evidence>
<name>A0A1D8NMI3_YARLL</name>
<evidence type="ECO:0000256" key="7">
    <source>
        <dbReference type="PROSITE-ProRule" id="PRU00221"/>
    </source>
</evidence>
<dbReference type="InterPro" id="IPR001680">
    <property type="entry name" value="WD40_rpt"/>
</dbReference>
<keyword evidence="2" id="KW-0507">mRNA processing</keyword>
<keyword evidence="3" id="KW-0677">Repeat</keyword>
<evidence type="ECO:0000313" key="8">
    <source>
        <dbReference type="EMBL" id="AOW06828.1"/>
    </source>
</evidence>
<dbReference type="PANTHER" id="PTHR19877">
    <property type="entry name" value="EUKARYOTIC TRANSLATION INITIATION FACTOR 3 SUBUNIT I"/>
    <property type="match status" value="1"/>
</dbReference>
<reference evidence="8 10" key="1">
    <citation type="journal article" date="2016" name="PLoS ONE">
        <title>Sequence Assembly of Yarrowia lipolytica Strain W29/CLIB89 Shows Transposable Element Diversity.</title>
        <authorList>
            <person name="Magnan C."/>
            <person name="Yu J."/>
            <person name="Chang I."/>
            <person name="Jahn E."/>
            <person name="Kanomata Y."/>
            <person name="Wu J."/>
            <person name="Zeller M."/>
            <person name="Oakes M."/>
            <person name="Baldi P."/>
            <person name="Sandmeyer S."/>
        </authorList>
    </citation>
    <scope>NUCLEOTIDE SEQUENCE [LARGE SCALE GENOMIC DNA]</scope>
    <source>
        <strain evidence="8">CLIB89</strain>
        <strain evidence="10">CLIB89(W29)</strain>
    </source>
</reference>
<protein>
    <recommendedName>
        <fullName evidence="6">Serine-threonine kinase receptor-associated protein</fullName>
    </recommendedName>
</protein>
<gene>
    <name evidence="9" type="ORF">B0I71DRAFT_92021</name>
    <name evidence="8" type="ORF">YALI1_F11261g</name>
</gene>
<dbReference type="VEuPathDB" id="FungiDB:YALI0_F07887g"/>
<dbReference type="GO" id="GO:0000387">
    <property type="term" value="P:spliceosomal snRNP assembly"/>
    <property type="evidence" value="ECO:0007669"/>
    <property type="project" value="TreeGrafter"/>
</dbReference>